<evidence type="ECO:0008006" key="4">
    <source>
        <dbReference type="Google" id="ProtNLM"/>
    </source>
</evidence>
<dbReference type="EMBL" id="BFAG01000007">
    <property type="protein sequence ID" value="GBF06040.1"/>
    <property type="molecule type" value="Genomic_DNA"/>
</dbReference>
<sequence>MDAAPARLPAARPSWPVPRPLVALPWGAVAGLLLAWNLAPGWLSQYAFVPLLLSVVLFGLPHGALDHLVPGRLGWGRRPLPVLLSYLIGLLGLVALARRTGGQG</sequence>
<feature type="transmembrane region" description="Helical" evidence="1">
    <location>
        <begin position="20"/>
        <end position="39"/>
    </location>
</feature>
<evidence type="ECO:0000313" key="3">
    <source>
        <dbReference type="Proteomes" id="UP000236569"/>
    </source>
</evidence>
<dbReference type="AlphaFoldDB" id="A0A2I9D6H9"/>
<keyword evidence="1" id="KW-0472">Membrane</keyword>
<keyword evidence="3" id="KW-1185">Reference proteome</keyword>
<keyword evidence="1" id="KW-0812">Transmembrane</keyword>
<proteinExistence type="predicted"/>
<evidence type="ECO:0000256" key="1">
    <source>
        <dbReference type="SAM" id="Phobius"/>
    </source>
</evidence>
<dbReference type="Proteomes" id="UP000236569">
    <property type="component" value="Unassembled WGS sequence"/>
</dbReference>
<keyword evidence="1" id="KW-1133">Transmembrane helix</keyword>
<evidence type="ECO:0000313" key="2">
    <source>
        <dbReference type="EMBL" id="GBF06040.1"/>
    </source>
</evidence>
<gene>
    <name evidence="2" type="ORF">DAERI_070038</name>
</gene>
<accession>A0A2I9D6H9</accession>
<organism evidence="2 3">
    <name type="scientific">Deinococcus aerius</name>
    <dbReference type="NCBI Taxonomy" id="200253"/>
    <lineage>
        <taxon>Bacteria</taxon>
        <taxon>Thermotogati</taxon>
        <taxon>Deinococcota</taxon>
        <taxon>Deinococci</taxon>
        <taxon>Deinococcales</taxon>
        <taxon>Deinococcaceae</taxon>
        <taxon>Deinococcus</taxon>
    </lineage>
</organism>
<protein>
    <recommendedName>
        <fullName evidence="4">Beta-carotene 15,15'-dioxygenase</fullName>
    </recommendedName>
</protein>
<feature type="transmembrane region" description="Helical" evidence="1">
    <location>
        <begin position="80"/>
        <end position="97"/>
    </location>
</feature>
<comment type="caution">
    <text evidence="2">The sequence shown here is derived from an EMBL/GenBank/DDBJ whole genome shotgun (WGS) entry which is preliminary data.</text>
</comment>
<reference evidence="3" key="1">
    <citation type="submission" date="2018-01" db="EMBL/GenBank/DDBJ databases">
        <title>Draft Genome Sequence of the Radioresistant Bacterium Deinococcus aerius TR0125, Isolated from the Higher Atmosphere above Japan.</title>
        <authorList>
            <person name="Satoh K."/>
            <person name="Arai H."/>
            <person name="Sanzen T."/>
            <person name="Kawaguchi Y."/>
            <person name="Hayashi H."/>
            <person name="Yokobori S."/>
            <person name="Yamagishi A."/>
            <person name="Oono Y."/>
            <person name="Narumi I."/>
        </authorList>
    </citation>
    <scope>NUCLEOTIDE SEQUENCE [LARGE SCALE GENOMIC DNA]</scope>
    <source>
        <strain evidence="3">TR0125</strain>
    </source>
</reference>
<feature type="transmembrane region" description="Helical" evidence="1">
    <location>
        <begin position="46"/>
        <end position="65"/>
    </location>
</feature>
<name>A0A2I9D6H9_9DEIO</name>